<evidence type="ECO:0000313" key="18">
    <source>
        <dbReference type="Proteomes" id="UP000192634"/>
    </source>
</evidence>
<dbReference type="PROSITE" id="PS50893">
    <property type="entry name" value="ABC_TRANSPORTER_2"/>
    <property type="match status" value="1"/>
</dbReference>
<evidence type="ECO:0000256" key="7">
    <source>
        <dbReference type="ARBA" id="ARBA00022741"/>
    </source>
</evidence>
<comment type="similarity">
    <text evidence="3">Belongs to the binding-protein-dependent transport system permease family. CysTW subfamily.</text>
</comment>
<feature type="domain" description="ABC transmembrane type-1" evidence="16">
    <location>
        <begin position="372"/>
        <end position="566"/>
    </location>
</feature>
<dbReference type="PROSITE" id="PS00211">
    <property type="entry name" value="ABC_TRANSPORTER_1"/>
    <property type="match status" value="1"/>
</dbReference>
<dbReference type="AlphaFoldDB" id="A0A1W2BXX3"/>
<sequence>MRSITFYYLPVTDTPALLDVRGLRKEYASARGPVVALDDITLSIPRGSIHGIVGRSGAGKSTFIRCLTGLEEPTAGTVDLDGTDIPALRGADLRAVRRRFGMVFQHANLLDSRSAADNIALPLEIAGWSAQDRRARVAELLDVVGLTDRADNHPGQLSGGQQQRVGIARALATRPDILLCDEPTSALDAGTTRQILGLLRDLRERLGITVVIITHEPSVVREVCDTVTLLADGRVVETGPIGEVVTAAATQLHRDLIPLPRCPAPPRARRRLRRGLARRPPLRHDERRRRAQPPARGRGAGRGRRRHPRDDRRPTRRSDPARGRPGARCRGRPAPRGRPPVAGGGRMSALIAIPADQWFDNPVIREIVPTAVLETLGMTAVAGLITALLGIPLGVLLFTTSPDGTSPSPVTHRLVGALVNLGRSLPFLILMIVIIPVTRLIVGTSIGWQAAVVPLTVGAIPFYARLVETSLREVPSGKVEAVTMMGATRREITRKVLLPEARSGLVAGLTTTLIALIGYTAMADAVGGGGLGAVAMSYGYNRFETDVMVVCVALLVLIVTAVQVIGDLVARRLDRR</sequence>
<keyword evidence="6 13" id="KW-0812">Transmembrane</keyword>
<protein>
    <submittedName>
        <fullName evidence="17">ABC-type methionine transport system, ATPase component</fullName>
    </submittedName>
</protein>
<name>A0A1W2BXX3_9MICO</name>
<feature type="region of interest" description="Disordered" evidence="14">
    <location>
        <begin position="257"/>
        <end position="343"/>
    </location>
</feature>
<evidence type="ECO:0000256" key="4">
    <source>
        <dbReference type="ARBA" id="ARBA00022448"/>
    </source>
</evidence>
<comment type="subcellular location">
    <subcellularLocation>
        <location evidence="1 13">Cell membrane</location>
        <topology evidence="1 13">Multi-pass membrane protein</topology>
    </subcellularLocation>
</comment>
<dbReference type="GO" id="GO:0005524">
    <property type="term" value="F:ATP binding"/>
    <property type="evidence" value="ECO:0007669"/>
    <property type="project" value="UniProtKB-KW"/>
</dbReference>
<evidence type="ECO:0000256" key="1">
    <source>
        <dbReference type="ARBA" id="ARBA00004651"/>
    </source>
</evidence>
<evidence type="ECO:0000256" key="2">
    <source>
        <dbReference type="ARBA" id="ARBA00005417"/>
    </source>
</evidence>
<dbReference type="InterPro" id="IPR027417">
    <property type="entry name" value="P-loop_NTPase"/>
</dbReference>
<evidence type="ECO:0000256" key="8">
    <source>
        <dbReference type="ARBA" id="ARBA00022840"/>
    </source>
</evidence>
<evidence type="ECO:0000256" key="14">
    <source>
        <dbReference type="SAM" id="MobiDB-lite"/>
    </source>
</evidence>
<evidence type="ECO:0000256" key="3">
    <source>
        <dbReference type="ARBA" id="ARBA00007069"/>
    </source>
</evidence>
<dbReference type="PANTHER" id="PTHR24220:SF685">
    <property type="entry name" value="ABC TRANSPORTER RELATED"/>
    <property type="match status" value="1"/>
</dbReference>
<dbReference type="GO" id="GO:0022857">
    <property type="term" value="F:transmembrane transporter activity"/>
    <property type="evidence" value="ECO:0007669"/>
    <property type="project" value="TreeGrafter"/>
</dbReference>
<feature type="transmembrane region" description="Helical" evidence="13">
    <location>
        <begin position="446"/>
        <end position="464"/>
    </location>
</feature>
<dbReference type="InterPro" id="IPR003593">
    <property type="entry name" value="AAA+_ATPase"/>
</dbReference>
<evidence type="ECO:0000256" key="10">
    <source>
        <dbReference type="ARBA" id="ARBA00023136"/>
    </source>
</evidence>
<dbReference type="NCBIfam" id="NF008049">
    <property type="entry name" value="PRK10782.1"/>
    <property type="match status" value="1"/>
</dbReference>
<keyword evidence="8" id="KW-0067">ATP-binding</keyword>
<evidence type="ECO:0000256" key="12">
    <source>
        <dbReference type="ARBA" id="ARBA00063837"/>
    </source>
</evidence>
<feature type="transmembrane region" description="Helical" evidence="13">
    <location>
        <begin position="547"/>
        <end position="570"/>
    </location>
</feature>
<dbReference type="Proteomes" id="UP000192634">
    <property type="component" value="Unassembled WGS sequence"/>
</dbReference>
<gene>
    <name evidence="17" type="ORF">SAMN06296429_109142</name>
</gene>
<feature type="domain" description="ABC transporter" evidence="15">
    <location>
        <begin position="18"/>
        <end position="257"/>
    </location>
</feature>
<comment type="similarity">
    <text evidence="2">Belongs to the ABC transporter superfamily.</text>
</comment>
<dbReference type="InterPro" id="IPR000515">
    <property type="entry name" value="MetI-like"/>
</dbReference>
<evidence type="ECO:0000259" key="15">
    <source>
        <dbReference type="PROSITE" id="PS50893"/>
    </source>
</evidence>
<comment type="function">
    <text evidence="11">Part of the ABC transporter FtsEX involved in cellular division. Has ATPase activity.</text>
</comment>
<dbReference type="Pfam" id="PF00005">
    <property type="entry name" value="ABC_tran"/>
    <property type="match status" value="1"/>
</dbReference>
<dbReference type="InterPro" id="IPR041701">
    <property type="entry name" value="MetN_ABC"/>
</dbReference>
<dbReference type="Pfam" id="PF00528">
    <property type="entry name" value="BPD_transp_1"/>
    <property type="match status" value="1"/>
</dbReference>
<reference evidence="17 18" key="1">
    <citation type="submission" date="2017-04" db="EMBL/GenBank/DDBJ databases">
        <authorList>
            <person name="Afonso C.L."/>
            <person name="Miller P.J."/>
            <person name="Scott M.A."/>
            <person name="Spackman E."/>
            <person name="Goraichik I."/>
            <person name="Dimitrov K.M."/>
            <person name="Suarez D.L."/>
            <person name="Swayne D.E."/>
        </authorList>
    </citation>
    <scope>NUCLEOTIDE SEQUENCE [LARGE SCALE GENOMIC DNA]</scope>
    <source>
        <strain evidence="17 18">CGMCC 1.12511</strain>
    </source>
</reference>
<dbReference type="GO" id="GO:0016887">
    <property type="term" value="F:ATP hydrolysis activity"/>
    <property type="evidence" value="ECO:0007669"/>
    <property type="project" value="InterPro"/>
</dbReference>
<feature type="compositionally biased region" description="Basic and acidic residues" evidence="14">
    <location>
        <begin position="308"/>
        <end position="322"/>
    </location>
</feature>
<feature type="transmembrane region" description="Helical" evidence="13">
    <location>
        <begin position="376"/>
        <end position="398"/>
    </location>
</feature>
<feature type="compositionally biased region" description="Basic residues" evidence="14">
    <location>
        <begin position="325"/>
        <end position="335"/>
    </location>
</feature>
<feature type="compositionally biased region" description="Basic residues" evidence="14">
    <location>
        <begin position="267"/>
        <end position="291"/>
    </location>
</feature>
<comment type="subunit">
    <text evidence="12">Homodimer. Forms a membrane-associated complex with FtsX.</text>
</comment>
<evidence type="ECO:0000256" key="9">
    <source>
        <dbReference type="ARBA" id="ARBA00022989"/>
    </source>
</evidence>
<evidence type="ECO:0000256" key="11">
    <source>
        <dbReference type="ARBA" id="ARBA00054718"/>
    </source>
</evidence>
<evidence type="ECO:0000256" key="5">
    <source>
        <dbReference type="ARBA" id="ARBA00022475"/>
    </source>
</evidence>
<keyword evidence="5" id="KW-1003">Cell membrane</keyword>
<keyword evidence="9 13" id="KW-1133">Transmembrane helix</keyword>
<evidence type="ECO:0000256" key="13">
    <source>
        <dbReference type="RuleBase" id="RU363032"/>
    </source>
</evidence>
<organism evidence="17 18">
    <name type="scientific">Janibacter indicus</name>
    <dbReference type="NCBI Taxonomy" id="857417"/>
    <lineage>
        <taxon>Bacteria</taxon>
        <taxon>Bacillati</taxon>
        <taxon>Actinomycetota</taxon>
        <taxon>Actinomycetes</taxon>
        <taxon>Micrococcales</taxon>
        <taxon>Intrasporangiaceae</taxon>
        <taxon>Janibacter</taxon>
    </lineage>
</organism>
<dbReference type="InterPro" id="IPR003439">
    <property type="entry name" value="ABC_transporter-like_ATP-bd"/>
</dbReference>
<feature type="transmembrane region" description="Helical" evidence="13">
    <location>
        <begin position="504"/>
        <end position="527"/>
    </location>
</feature>
<dbReference type="Gene3D" id="1.10.3720.10">
    <property type="entry name" value="MetI-like"/>
    <property type="match status" value="1"/>
</dbReference>
<dbReference type="FunFam" id="3.40.50.300:FF:000056">
    <property type="entry name" value="Cell division ATP-binding protein FtsE"/>
    <property type="match status" value="1"/>
</dbReference>
<proteinExistence type="inferred from homology"/>
<dbReference type="Gene3D" id="3.40.50.300">
    <property type="entry name" value="P-loop containing nucleotide triphosphate hydrolases"/>
    <property type="match status" value="1"/>
</dbReference>
<dbReference type="CDD" id="cd06261">
    <property type="entry name" value="TM_PBP2"/>
    <property type="match status" value="1"/>
</dbReference>
<dbReference type="PANTHER" id="PTHR24220">
    <property type="entry name" value="IMPORT ATP-BINDING PROTEIN"/>
    <property type="match status" value="1"/>
</dbReference>
<dbReference type="InterPro" id="IPR035906">
    <property type="entry name" value="MetI-like_sf"/>
</dbReference>
<dbReference type="EMBL" id="FWXN01000009">
    <property type="protein sequence ID" value="SMC77803.1"/>
    <property type="molecule type" value="Genomic_DNA"/>
</dbReference>
<keyword evidence="10 13" id="KW-0472">Membrane</keyword>
<dbReference type="PROSITE" id="PS50928">
    <property type="entry name" value="ABC_TM1"/>
    <property type="match status" value="1"/>
</dbReference>
<dbReference type="CDD" id="cd03258">
    <property type="entry name" value="ABC_MetN_methionine_transporter"/>
    <property type="match status" value="1"/>
</dbReference>
<dbReference type="GO" id="GO:0005886">
    <property type="term" value="C:plasma membrane"/>
    <property type="evidence" value="ECO:0007669"/>
    <property type="project" value="UniProtKB-SubCell"/>
</dbReference>
<dbReference type="InterPro" id="IPR017871">
    <property type="entry name" value="ABC_transporter-like_CS"/>
</dbReference>
<accession>A0A1W2BXX3</accession>
<evidence type="ECO:0000313" key="17">
    <source>
        <dbReference type="EMBL" id="SMC77803.1"/>
    </source>
</evidence>
<evidence type="ECO:0000259" key="16">
    <source>
        <dbReference type="PROSITE" id="PS50928"/>
    </source>
</evidence>
<dbReference type="SMART" id="SM00382">
    <property type="entry name" value="AAA"/>
    <property type="match status" value="1"/>
</dbReference>
<dbReference type="InterPro" id="IPR015854">
    <property type="entry name" value="ABC_transpr_LolD-like"/>
</dbReference>
<feature type="transmembrane region" description="Helical" evidence="13">
    <location>
        <begin position="410"/>
        <end position="434"/>
    </location>
</feature>
<dbReference type="SUPFAM" id="SSF161098">
    <property type="entry name" value="MetI-like"/>
    <property type="match status" value="1"/>
</dbReference>
<keyword evidence="7" id="KW-0547">Nucleotide-binding</keyword>
<dbReference type="FunFam" id="1.10.3720.10:FF:000002">
    <property type="entry name" value="D-methionine ABC transporter permease MetI"/>
    <property type="match status" value="1"/>
</dbReference>
<dbReference type="SUPFAM" id="SSF52540">
    <property type="entry name" value="P-loop containing nucleoside triphosphate hydrolases"/>
    <property type="match status" value="1"/>
</dbReference>
<evidence type="ECO:0000256" key="6">
    <source>
        <dbReference type="ARBA" id="ARBA00022692"/>
    </source>
</evidence>
<keyword evidence="4 13" id="KW-0813">Transport</keyword>